<evidence type="ECO:0000256" key="1">
    <source>
        <dbReference type="ARBA" id="ARBA00022723"/>
    </source>
</evidence>
<gene>
    <name evidence="5" type="ORF">CCHLO57077_00012044</name>
</gene>
<dbReference type="AlphaFoldDB" id="A0AA35M2Z0"/>
<evidence type="ECO:0000256" key="2">
    <source>
        <dbReference type="ARBA" id="ARBA00023242"/>
    </source>
</evidence>
<organism evidence="5 6">
    <name type="scientific">Clonostachys chloroleuca</name>
    <dbReference type="NCBI Taxonomy" id="1926264"/>
    <lineage>
        <taxon>Eukaryota</taxon>
        <taxon>Fungi</taxon>
        <taxon>Dikarya</taxon>
        <taxon>Ascomycota</taxon>
        <taxon>Pezizomycotina</taxon>
        <taxon>Sordariomycetes</taxon>
        <taxon>Hypocreomycetidae</taxon>
        <taxon>Hypocreales</taxon>
        <taxon>Bionectriaceae</taxon>
        <taxon>Clonostachys</taxon>
    </lineage>
</organism>
<sequence length="799" mass="90098">MTPSPKAKDTENTTTNTFKKRRPRASKACLECRRRKVRCDVLAHGSPCSNCALDDETCIIAARASKSSTWKQCNLAKQRFYRSTNKKPCFQKNPGQLPESQGSRPSHEPEKHEVTAATDIPMGTRTDVDPILIGSTNDLEDTSVLGLPGINEGFITLRESQVSNSGASDSSAASGAELGHFTKSLCSVFQQKEHMFITTVPVSAYRFLRVGNLHKLPPEDINYLELKHCLRLPCRVFLDEFVEQYFRYVHPFLPLINEASFQKIYDGSGEQDQVNTTGTFSLLVFQAMLFTACSFMSPKTLRRLGFSSVKAARRTMFERARLLYTFEVETSRLHVAQASLLLSYWTPSSEDVFSRPNTAWLRIAIEKAKQLRAHQAVFKPANLVEPDDKHFNNLLKRLWACCIFRDGTMAISSRRRCQLTPGELEQSTTFSLRFEDLQDEIHRSKAYSPQVKMRLLEIFLDLGELCVQIAQMSTLLFPYDTNQSVINRMISPINETASLITCQTALERWHAKTADNHSNYWHDGRLCADQPMDDHPSLGLFQNLQRIYYYIPCIALLYTLNTTKNGREIPCTLPSSEENIFLEVMKIYQNLYEGVEGLTEIISSIVNQKHFICEPDLELSLSSRRMTTQTEENHLPIEDYAKLALTIDLTLSTGYTACEGELSKTIQWVMKHTVGRSPTTASFKQSPLESAMLKLLETSDGHDLDQLGEVNEAPSSNHQQSTSASALDPDSACSLDDSVILENNFTAGVEGFHDNDLEVLDAAFSDLQNLECSKFIDPNDTIFNYHSLGFNEEANAILY</sequence>
<dbReference type="PROSITE" id="PS50048">
    <property type="entry name" value="ZN2_CY6_FUNGAL_2"/>
    <property type="match status" value="1"/>
</dbReference>
<evidence type="ECO:0000313" key="6">
    <source>
        <dbReference type="Proteomes" id="UP001160390"/>
    </source>
</evidence>
<dbReference type="InterPro" id="IPR007219">
    <property type="entry name" value="XnlR_reg_dom"/>
</dbReference>
<reference evidence="5" key="1">
    <citation type="submission" date="2023-01" db="EMBL/GenBank/DDBJ databases">
        <authorList>
            <person name="Piombo E."/>
        </authorList>
    </citation>
    <scope>NUCLEOTIDE SEQUENCE</scope>
</reference>
<dbReference type="Gene3D" id="4.10.240.10">
    <property type="entry name" value="Zn(2)-C6 fungal-type DNA-binding domain"/>
    <property type="match status" value="1"/>
</dbReference>
<dbReference type="GO" id="GO:0008270">
    <property type="term" value="F:zinc ion binding"/>
    <property type="evidence" value="ECO:0007669"/>
    <property type="project" value="InterPro"/>
</dbReference>
<protein>
    <recommendedName>
        <fullName evidence="4">Zn(2)-C6 fungal-type domain-containing protein</fullName>
    </recommendedName>
</protein>
<feature type="region of interest" description="Disordered" evidence="3">
    <location>
        <begin position="1"/>
        <end position="20"/>
    </location>
</feature>
<feature type="compositionally biased region" description="Polar residues" evidence="3">
    <location>
        <begin position="713"/>
        <end position="725"/>
    </location>
</feature>
<comment type="caution">
    <text evidence="5">The sequence shown here is derived from an EMBL/GenBank/DDBJ whole genome shotgun (WGS) entry which is preliminary data.</text>
</comment>
<dbReference type="PANTHER" id="PTHR47425:SF2">
    <property type="entry name" value="FARB-RELATED"/>
    <property type="match status" value="1"/>
</dbReference>
<dbReference type="PANTHER" id="PTHR47425">
    <property type="entry name" value="FARB-RELATED"/>
    <property type="match status" value="1"/>
</dbReference>
<dbReference type="Proteomes" id="UP001160390">
    <property type="component" value="Unassembled WGS sequence"/>
</dbReference>
<keyword evidence="6" id="KW-1185">Reference proteome</keyword>
<dbReference type="InterPro" id="IPR001138">
    <property type="entry name" value="Zn2Cys6_DnaBD"/>
</dbReference>
<feature type="region of interest" description="Disordered" evidence="3">
    <location>
        <begin position="86"/>
        <end position="113"/>
    </location>
</feature>
<proteinExistence type="predicted"/>
<accession>A0AA35M2Z0</accession>
<evidence type="ECO:0000256" key="3">
    <source>
        <dbReference type="SAM" id="MobiDB-lite"/>
    </source>
</evidence>
<dbReference type="SUPFAM" id="SSF57701">
    <property type="entry name" value="Zn2/Cys6 DNA-binding domain"/>
    <property type="match status" value="1"/>
</dbReference>
<dbReference type="Pfam" id="PF04082">
    <property type="entry name" value="Fungal_trans"/>
    <property type="match status" value="1"/>
</dbReference>
<keyword evidence="1" id="KW-0479">Metal-binding</keyword>
<feature type="compositionally biased region" description="Basic and acidic residues" evidence="3">
    <location>
        <begin position="1"/>
        <end position="11"/>
    </location>
</feature>
<evidence type="ECO:0000313" key="5">
    <source>
        <dbReference type="EMBL" id="CAI6089546.1"/>
    </source>
</evidence>
<dbReference type="Pfam" id="PF00172">
    <property type="entry name" value="Zn_clus"/>
    <property type="match status" value="1"/>
</dbReference>
<dbReference type="InterPro" id="IPR052761">
    <property type="entry name" value="Fungal_Detox/Toxin_TFs"/>
</dbReference>
<dbReference type="GO" id="GO:0003677">
    <property type="term" value="F:DNA binding"/>
    <property type="evidence" value="ECO:0007669"/>
    <property type="project" value="InterPro"/>
</dbReference>
<dbReference type="CDD" id="cd12148">
    <property type="entry name" value="fungal_TF_MHR"/>
    <property type="match status" value="1"/>
</dbReference>
<dbReference type="EMBL" id="CABFNP030001008">
    <property type="protein sequence ID" value="CAI6089546.1"/>
    <property type="molecule type" value="Genomic_DNA"/>
</dbReference>
<feature type="domain" description="Zn(2)-C6 fungal-type" evidence="4">
    <location>
        <begin position="28"/>
        <end position="60"/>
    </location>
</feature>
<evidence type="ECO:0000259" key="4">
    <source>
        <dbReference type="PROSITE" id="PS50048"/>
    </source>
</evidence>
<dbReference type="GO" id="GO:0006351">
    <property type="term" value="P:DNA-templated transcription"/>
    <property type="evidence" value="ECO:0007669"/>
    <property type="project" value="InterPro"/>
</dbReference>
<dbReference type="SMART" id="SM00066">
    <property type="entry name" value="GAL4"/>
    <property type="match status" value="1"/>
</dbReference>
<keyword evidence="2" id="KW-0539">Nucleus</keyword>
<name>A0AA35M2Z0_9HYPO</name>
<feature type="region of interest" description="Disordered" evidence="3">
    <location>
        <begin position="704"/>
        <end position="730"/>
    </location>
</feature>
<dbReference type="PROSITE" id="PS00463">
    <property type="entry name" value="ZN2_CY6_FUNGAL_1"/>
    <property type="match status" value="1"/>
</dbReference>
<dbReference type="InterPro" id="IPR036864">
    <property type="entry name" value="Zn2-C6_fun-type_DNA-bd_sf"/>
</dbReference>
<dbReference type="CDD" id="cd00067">
    <property type="entry name" value="GAL4"/>
    <property type="match status" value="1"/>
</dbReference>
<dbReference type="GO" id="GO:0000981">
    <property type="term" value="F:DNA-binding transcription factor activity, RNA polymerase II-specific"/>
    <property type="evidence" value="ECO:0007669"/>
    <property type="project" value="InterPro"/>
</dbReference>